<evidence type="ECO:0008006" key="4">
    <source>
        <dbReference type="Google" id="ProtNLM"/>
    </source>
</evidence>
<dbReference type="SUPFAM" id="SSF49879">
    <property type="entry name" value="SMAD/FHA domain"/>
    <property type="match status" value="1"/>
</dbReference>
<gene>
    <name evidence="2" type="ORF">Mal33_33700</name>
</gene>
<name>A0A518IWD8_9BACT</name>
<reference evidence="2 3" key="1">
    <citation type="submission" date="2019-02" db="EMBL/GenBank/DDBJ databases">
        <title>Deep-cultivation of Planctomycetes and their phenomic and genomic characterization uncovers novel biology.</title>
        <authorList>
            <person name="Wiegand S."/>
            <person name="Jogler M."/>
            <person name="Boedeker C."/>
            <person name="Pinto D."/>
            <person name="Vollmers J."/>
            <person name="Rivas-Marin E."/>
            <person name="Kohn T."/>
            <person name="Peeters S.H."/>
            <person name="Heuer A."/>
            <person name="Rast P."/>
            <person name="Oberbeckmann S."/>
            <person name="Bunk B."/>
            <person name="Jeske O."/>
            <person name="Meyerdierks A."/>
            <person name="Storesund J.E."/>
            <person name="Kallscheuer N."/>
            <person name="Luecker S."/>
            <person name="Lage O.M."/>
            <person name="Pohl T."/>
            <person name="Merkel B.J."/>
            <person name="Hornburger P."/>
            <person name="Mueller R.-W."/>
            <person name="Bruemmer F."/>
            <person name="Labrenz M."/>
            <person name="Spormann A.M."/>
            <person name="Op den Camp H."/>
            <person name="Overmann J."/>
            <person name="Amann R."/>
            <person name="Jetten M.S.M."/>
            <person name="Mascher T."/>
            <person name="Medema M.H."/>
            <person name="Devos D.P."/>
            <person name="Kaster A.-K."/>
            <person name="Ovreas L."/>
            <person name="Rohde M."/>
            <person name="Galperin M.Y."/>
            <person name="Jogler C."/>
        </authorList>
    </citation>
    <scope>NUCLEOTIDE SEQUENCE [LARGE SCALE GENOMIC DNA]</scope>
    <source>
        <strain evidence="2 3">Mal33</strain>
    </source>
</reference>
<evidence type="ECO:0000256" key="1">
    <source>
        <dbReference type="SAM" id="MobiDB-lite"/>
    </source>
</evidence>
<feature type="region of interest" description="Disordered" evidence="1">
    <location>
        <begin position="103"/>
        <end position="180"/>
    </location>
</feature>
<dbReference type="Proteomes" id="UP000316770">
    <property type="component" value="Chromosome"/>
</dbReference>
<evidence type="ECO:0000313" key="3">
    <source>
        <dbReference type="Proteomes" id="UP000316770"/>
    </source>
</evidence>
<organism evidence="2 3">
    <name type="scientific">Rosistilla oblonga</name>
    <dbReference type="NCBI Taxonomy" id="2527990"/>
    <lineage>
        <taxon>Bacteria</taxon>
        <taxon>Pseudomonadati</taxon>
        <taxon>Planctomycetota</taxon>
        <taxon>Planctomycetia</taxon>
        <taxon>Pirellulales</taxon>
        <taxon>Pirellulaceae</taxon>
        <taxon>Rosistilla</taxon>
    </lineage>
</organism>
<dbReference type="EMBL" id="CP036318">
    <property type="protein sequence ID" value="QDV57365.1"/>
    <property type="molecule type" value="Genomic_DNA"/>
</dbReference>
<keyword evidence="3" id="KW-1185">Reference proteome</keyword>
<sequence>MAVELSLDNGQRQVFAKNEVTVGCASRCDFVIPPLDGINDTHAVIRRVANRWLIESSGPWQLYPAETPPDTRHWIESAAAIDLAQRGPTLHFRIDPTAAVAAQPQPVSAVQSSQPTPLQAPPQPIATSQPVPVRPSQRPTRPAEFDDRGSPHPDQHGRPFNDPAEGSRSGHASAIPRLGRADTLRRRRSLGFMGFVAEAIKVVLGAAVGLSCSYYIMCRFLPDSALLQIIAAELPANLQPEVIRGEQIGGEQNSDPPQ</sequence>
<feature type="compositionally biased region" description="Basic and acidic residues" evidence="1">
    <location>
        <begin position="141"/>
        <end position="159"/>
    </location>
</feature>
<evidence type="ECO:0000313" key="2">
    <source>
        <dbReference type="EMBL" id="QDV57365.1"/>
    </source>
</evidence>
<feature type="compositionally biased region" description="Low complexity" evidence="1">
    <location>
        <begin position="103"/>
        <end position="117"/>
    </location>
</feature>
<protein>
    <recommendedName>
        <fullName evidence="4">FHA domain-containing protein</fullName>
    </recommendedName>
</protein>
<dbReference type="InterPro" id="IPR008984">
    <property type="entry name" value="SMAD_FHA_dom_sf"/>
</dbReference>
<accession>A0A518IWD8</accession>
<dbReference type="RefSeq" id="WP_145286704.1">
    <property type="nucleotide sequence ID" value="NZ_CP036318.1"/>
</dbReference>
<proteinExistence type="predicted"/>
<dbReference type="CDD" id="cd00060">
    <property type="entry name" value="FHA"/>
    <property type="match status" value="1"/>
</dbReference>
<dbReference type="AlphaFoldDB" id="A0A518IWD8"/>